<protein>
    <submittedName>
        <fullName evidence="3">Uncharacterized protein</fullName>
    </submittedName>
</protein>
<dbReference type="AlphaFoldDB" id="A0A4Z0C6I7"/>
<dbReference type="EMBL" id="SMLM01000001">
    <property type="protein sequence ID" value="TFZ05988.1"/>
    <property type="molecule type" value="Genomic_DNA"/>
</dbReference>
<gene>
    <name evidence="3" type="ORF">EZ313_04880</name>
</gene>
<accession>A0A4Z0C6I7</accession>
<feature type="chain" id="PRO_5021321189" evidence="2">
    <location>
        <begin position="22"/>
        <end position="105"/>
    </location>
</feature>
<evidence type="ECO:0000256" key="2">
    <source>
        <dbReference type="SAM" id="SignalP"/>
    </source>
</evidence>
<reference evidence="3 4" key="1">
    <citation type="submission" date="2019-03" db="EMBL/GenBank/DDBJ databases">
        <title>Ramlibacter henchirensis DSM 14656, whole genome shotgun sequence.</title>
        <authorList>
            <person name="Zhang X."/>
            <person name="Feng G."/>
            <person name="Zhu H."/>
        </authorList>
    </citation>
    <scope>NUCLEOTIDE SEQUENCE [LARGE SCALE GENOMIC DNA]</scope>
    <source>
        <strain evidence="3 4">DSM 14656</strain>
    </source>
</reference>
<dbReference type="RefSeq" id="WP_135262074.1">
    <property type="nucleotide sequence ID" value="NZ_SMLM01000001.1"/>
</dbReference>
<evidence type="ECO:0000313" key="4">
    <source>
        <dbReference type="Proteomes" id="UP000298180"/>
    </source>
</evidence>
<organism evidence="3 4">
    <name type="scientific">Ramlibacter henchirensis</name>
    <dbReference type="NCBI Taxonomy" id="204072"/>
    <lineage>
        <taxon>Bacteria</taxon>
        <taxon>Pseudomonadati</taxon>
        <taxon>Pseudomonadota</taxon>
        <taxon>Betaproteobacteria</taxon>
        <taxon>Burkholderiales</taxon>
        <taxon>Comamonadaceae</taxon>
        <taxon>Ramlibacter</taxon>
    </lineage>
</organism>
<evidence type="ECO:0000256" key="1">
    <source>
        <dbReference type="SAM" id="MobiDB-lite"/>
    </source>
</evidence>
<keyword evidence="2" id="KW-0732">Signal</keyword>
<comment type="caution">
    <text evidence="3">The sequence shown here is derived from an EMBL/GenBank/DDBJ whole genome shotgun (WGS) entry which is preliminary data.</text>
</comment>
<feature type="region of interest" description="Disordered" evidence="1">
    <location>
        <begin position="49"/>
        <end position="79"/>
    </location>
</feature>
<sequence>MHKILPAIAVTLTLVLQPALADHLPAATAAESLPAGGIMQATLVVPAAAAAQRQTDQAPRATSTQTEDENATGKHAGRERTTGMLLAALALMAAIVLRRWSTDQR</sequence>
<feature type="compositionally biased region" description="Low complexity" evidence="1">
    <location>
        <begin position="49"/>
        <end position="61"/>
    </location>
</feature>
<feature type="signal peptide" evidence="2">
    <location>
        <begin position="1"/>
        <end position="21"/>
    </location>
</feature>
<name>A0A4Z0C6I7_9BURK</name>
<dbReference type="Proteomes" id="UP000298180">
    <property type="component" value="Unassembled WGS sequence"/>
</dbReference>
<proteinExistence type="predicted"/>
<evidence type="ECO:0000313" key="3">
    <source>
        <dbReference type="EMBL" id="TFZ05988.1"/>
    </source>
</evidence>
<keyword evidence="4" id="KW-1185">Reference proteome</keyword>